<keyword evidence="3" id="KW-0862">Zinc</keyword>
<dbReference type="Proteomes" id="UP001164187">
    <property type="component" value="Chromosome"/>
</dbReference>
<dbReference type="SUPFAM" id="SSF90209">
    <property type="entry name" value="Ran binding protein zinc finger-like"/>
    <property type="match status" value="1"/>
</dbReference>
<name>A0ABY7JUI9_9FIRM</name>
<evidence type="ECO:0000259" key="4">
    <source>
        <dbReference type="PROSITE" id="PS50199"/>
    </source>
</evidence>
<keyword evidence="6" id="KW-1185">Reference proteome</keyword>
<dbReference type="InterPro" id="IPR001876">
    <property type="entry name" value="Znf_RanBP2"/>
</dbReference>
<keyword evidence="2" id="KW-0863">Zinc-finger</keyword>
<dbReference type="EMBL" id="CP114052">
    <property type="protein sequence ID" value="WAW15397.1"/>
    <property type="molecule type" value="Genomic_DNA"/>
</dbReference>
<dbReference type="RefSeq" id="WP_269312069.1">
    <property type="nucleotide sequence ID" value="NZ_CP114052.1"/>
</dbReference>
<dbReference type="PROSITE" id="PS50199">
    <property type="entry name" value="ZF_RANBP2_2"/>
    <property type="match status" value="1"/>
</dbReference>
<evidence type="ECO:0000256" key="1">
    <source>
        <dbReference type="ARBA" id="ARBA00022723"/>
    </source>
</evidence>
<dbReference type="Pfam" id="PF00641">
    <property type="entry name" value="Zn_ribbon_RanBP"/>
    <property type="match status" value="1"/>
</dbReference>
<gene>
    <name evidence="5" type="ORF">O0R46_02835</name>
</gene>
<sequence>MGNYKIEALWDCSYCGTNGILGRHQVCPNCGHGRDQDVKFYLPEIIDESAAVDESKTHISKGPDWMCSYCDNYNSSDANFCVSCGASKEESEKNYFQIQRERGK</sequence>
<evidence type="ECO:0000313" key="6">
    <source>
        <dbReference type="Proteomes" id="UP001164187"/>
    </source>
</evidence>
<evidence type="ECO:0000313" key="5">
    <source>
        <dbReference type="EMBL" id="WAW15397.1"/>
    </source>
</evidence>
<protein>
    <recommendedName>
        <fullName evidence="4">RanBP2-type domain-containing protein</fullName>
    </recommendedName>
</protein>
<proteinExistence type="predicted"/>
<evidence type="ECO:0000256" key="3">
    <source>
        <dbReference type="ARBA" id="ARBA00022833"/>
    </source>
</evidence>
<feature type="domain" description="RanBP2-type" evidence="4">
    <location>
        <begin position="60"/>
        <end position="90"/>
    </location>
</feature>
<evidence type="ECO:0000256" key="2">
    <source>
        <dbReference type="ARBA" id="ARBA00022771"/>
    </source>
</evidence>
<accession>A0ABY7JUI9</accession>
<organism evidence="5 6">
    <name type="scientific">Peptostreptococcus equinus</name>
    <dbReference type="NCBI Taxonomy" id="3003601"/>
    <lineage>
        <taxon>Bacteria</taxon>
        <taxon>Bacillati</taxon>
        <taxon>Bacillota</taxon>
        <taxon>Clostridia</taxon>
        <taxon>Peptostreptococcales</taxon>
        <taxon>Peptostreptococcaceae</taxon>
        <taxon>Peptostreptococcus</taxon>
    </lineage>
</organism>
<keyword evidence="1" id="KW-0479">Metal-binding</keyword>
<dbReference type="Gene3D" id="4.10.1060.10">
    <property type="entry name" value="Zinc finger, RanBP2-type"/>
    <property type="match status" value="1"/>
</dbReference>
<reference evidence="5" key="1">
    <citation type="submission" date="2022-12" db="EMBL/GenBank/DDBJ databases">
        <title>Peptostreptococcus.</title>
        <authorList>
            <person name="Lee S.H."/>
        </authorList>
    </citation>
    <scope>NUCLEOTIDE SEQUENCE</scope>
    <source>
        <strain evidence="5">CBA3647</strain>
    </source>
</reference>
<dbReference type="InterPro" id="IPR036443">
    <property type="entry name" value="Znf_RanBP2_sf"/>
</dbReference>
<dbReference type="PROSITE" id="PS01358">
    <property type="entry name" value="ZF_RANBP2_1"/>
    <property type="match status" value="1"/>
</dbReference>